<keyword evidence="3" id="KW-1185">Reference proteome</keyword>
<evidence type="ECO:0000313" key="3">
    <source>
        <dbReference type="Proteomes" id="UP001163823"/>
    </source>
</evidence>
<sequence length="168" mass="18673">MLQSNFGVVPELDAELGVSLNYKMHHILVCNLFTLLSILNIIIIINCPALCLGNDKWYEVKISYPASIPASFSLQLRRDYYQSGLYVLVAVEREGFVAIPNVAERRFIIFNIVCDELLLGIPHSAWSVVLLVLLCLGLAFLVLCFLPPSLLPKNPSAREASHSVSKDS</sequence>
<keyword evidence="1" id="KW-0812">Transmembrane</keyword>
<gene>
    <name evidence="2" type="ORF">O6P43_019504</name>
</gene>
<dbReference type="KEGG" id="qsa:O6P43_019504"/>
<name>A0AAD7LIT5_QUISA</name>
<reference evidence="2" key="1">
    <citation type="journal article" date="2023" name="Science">
        <title>Elucidation of the pathway for biosynthesis of saponin adjuvants from the soapbark tree.</title>
        <authorList>
            <person name="Reed J."/>
            <person name="Orme A."/>
            <person name="El-Demerdash A."/>
            <person name="Owen C."/>
            <person name="Martin L.B.B."/>
            <person name="Misra R.C."/>
            <person name="Kikuchi S."/>
            <person name="Rejzek M."/>
            <person name="Martin A.C."/>
            <person name="Harkess A."/>
            <person name="Leebens-Mack J."/>
            <person name="Louveau T."/>
            <person name="Stephenson M.J."/>
            <person name="Osbourn A."/>
        </authorList>
    </citation>
    <scope>NUCLEOTIDE SEQUENCE</scope>
    <source>
        <strain evidence="2">S10</strain>
    </source>
</reference>
<dbReference type="EMBL" id="JARAOO010000008">
    <property type="protein sequence ID" value="KAJ7958848.1"/>
    <property type="molecule type" value="Genomic_DNA"/>
</dbReference>
<evidence type="ECO:0000256" key="1">
    <source>
        <dbReference type="SAM" id="Phobius"/>
    </source>
</evidence>
<feature type="transmembrane region" description="Helical" evidence="1">
    <location>
        <begin position="125"/>
        <end position="146"/>
    </location>
</feature>
<accession>A0AAD7LIT5</accession>
<proteinExistence type="predicted"/>
<dbReference type="PANTHER" id="PTHR35465">
    <property type="entry name" value="CAVEOLIN-1 PROTEIN"/>
    <property type="match status" value="1"/>
</dbReference>
<protein>
    <submittedName>
        <fullName evidence="2">Caveolin-1 protein</fullName>
    </submittedName>
</protein>
<keyword evidence="1" id="KW-0472">Membrane</keyword>
<dbReference type="Proteomes" id="UP001163823">
    <property type="component" value="Chromosome 8"/>
</dbReference>
<organism evidence="2 3">
    <name type="scientific">Quillaja saponaria</name>
    <name type="common">Soap bark tree</name>
    <dbReference type="NCBI Taxonomy" id="32244"/>
    <lineage>
        <taxon>Eukaryota</taxon>
        <taxon>Viridiplantae</taxon>
        <taxon>Streptophyta</taxon>
        <taxon>Embryophyta</taxon>
        <taxon>Tracheophyta</taxon>
        <taxon>Spermatophyta</taxon>
        <taxon>Magnoliopsida</taxon>
        <taxon>eudicotyledons</taxon>
        <taxon>Gunneridae</taxon>
        <taxon>Pentapetalae</taxon>
        <taxon>rosids</taxon>
        <taxon>fabids</taxon>
        <taxon>Fabales</taxon>
        <taxon>Quillajaceae</taxon>
        <taxon>Quillaja</taxon>
    </lineage>
</organism>
<dbReference type="PANTHER" id="PTHR35465:SF1">
    <property type="entry name" value="PHOSPHATIDYLINOSITOL-GLYCAN BIOSYNTHESIS CLASS X PROTEIN"/>
    <property type="match status" value="1"/>
</dbReference>
<evidence type="ECO:0000313" key="2">
    <source>
        <dbReference type="EMBL" id="KAJ7958848.1"/>
    </source>
</evidence>
<comment type="caution">
    <text evidence="2">The sequence shown here is derived from an EMBL/GenBank/DDBJ whole genome shotgun (WGS) entry which is preliminary data.</text>
</comment>
<feature type="transmembrane region" description="Helical" evidence="1">
    <location>
        <begin position="27"/>
        <end position="45"/>
    </location>
</feature>
<dbReference type="AlphaFoldDB" id="A0AAD7LIT5"/>
<keyword evidence="1" id="KW-1133">Transmembrane helix</keyword>